<dbReference type="GO" id="GO:0005829">
    <property type="term" value="C:cytosol"/>
    <property type="evidence" value="ECO:0007669"/>
    <property type="project" value="TreeGrafter"/>
</dbReference>
<feature type="binding site" evidence="8">
    <location>
        <position position="160"/>
    </location>
    <ligand>
        <name>substrate</name>
    </ligand>
</feature>
<feature type="active site" description="Proton acceptor" evidence="8">
    <location>
        <position position="220"/>
    </location>
</feature>
<feature type="binding site" evidence="8">
    <location>
        <begin position="221"/>
        <end position="222"/>
    </location>
    <ligand>
        <name>substrate</name>
    </ligand>
</feature>
<comment type="similarity">
    <text evidence="2 8">Belongs to the diaminopimelate epimerase family.</text>
</comment>
<evidence type="ECO:0000256" key="2">
    <source>
        <dbReference type="ARBA" id="ARBA00010219"/>
    </source>
</evidence>
<evidence type="ECO:0000256" key="9">
    <source>
        <dbReference type="PROSITE-ProRule" id="PRU10125"/>
    </source>
</evidence>
<dbReference type="SUPFAM" id="SSF54506">
    <property type="entry name" value="Diaminopimelate epimerase-like"/>
    <property type="match status" value="1"/>
</dbReference>
<sequence length="279" mass="30391">MHFVKMHGLGNDFVVVMARTLPPDTPELARKVCRPHFGVGADGLVFILPSEEADITMRIFNADGSEAEMCGNAIRCVAKLAYETRLIPYQRMRIATGAGIKPVELTVKDGKVVSCTVDMGEPILERSAIPMQGPPGKVVNEPLIFEDGLVLRVTALSFGNPHCVLFVPAVEEAPVEELGPRLEHHPAFPHRTNVEFVEVVGPSEIRVRVWERGVGETLACGSGACAAAVASILNGYTAREIVVHLPGGDLRIHWKEEDGHVYLQGPATTVFKGEWLEEE</sequence>
<dbReference type="HAMAP" id="MF_00197">
    <property type="entry name" value="DAP_epimerase"/>
    <property type="match status" value="1"/>
</dbReference>
<evidence type="ECO:0000313" key="11">
    <source>
        <dbReference type="Proteomes" id="UP000002620"/>
    </source>
</evidence>
<keyword evidence="8" id="KW-0963">Cytoplasm</keyword>
<dbReference type="UniPathway" id="UPA00034">
    <property type="reaction ID" value="UER00025"/>
</dbReference>
<comment type="caution">
    <text evidence="8">Lacks conserved residue(s) required for the propagation of feature annotation.</text>
</comment>
<evidence type="ECO:0000256" key="4">
    <source>
        <dbReference type="ARBA" id="ARBA00022605"/>
    </source>
</evidence>
<dbReference type="GO" id="GO:0009089">
    <property type="term" value="P:lysine biosynthetic process via diaminopimelate"/>
    <property type="evidence" value="ECO:0007669"/>
    <property type="project" value="UniProtKB-UniRule"/>
</dbReference>
<organism evidence="10 11">
    <name type="scientific">Ammonifex degensii (strain DSM 10501 / KC4)</name>
    <dbReference type="NCBI Taxonomy" id="429009"/>
    <lineage>
        <taxon>Bacteria</taxon>
        <taxon>Bacillati</taxon>
        <taxon>Bacillota</taxon>
        <taxon>Clostridia</taxon>
        <taxon>Thermoanaerobacterales</taxon>
        <taxon>Thermoanaerobacteraceae</taxon>
        <taxon>Ammonifex</taxon>
    </lineage>
</organism>
<dbReference type="AlphaFoldDB" id="C9R855"/>
<dbReference type="PANTHER" id="PTHR31689">
    <property type="entry name" value="DIAMINOPIMELATE EPIMERASE, CHLOROPLASTIC"/>
    <property type="match status" value="1"/>
</dbReference>
<keyword evidence="5 8" id="KW-0457">Lysine biosynthesis</keyword>
<dbReference type="HOGENOM" id="CLU_053306_3_0_9"/>
<feature type="binding site" evidence="8">
    <location>
        <position position="11"/>
    </location>
    <ligand>
        <name>substrate</name>
    </ligand>
</feature>
<evidence type="ECO:0000256" key="3">
    <source>
        <dbReference type="ARBA" id="ARBA00013080"/>
    </source>
</evidence>
<dbReference type="PROSITE" id="PS01326">
    <property type="entry name" value="DAP_EPIMERASE"/>
    <property type="match status" value="1"/>
</dbReference>
<dbReference type="KEGG" id="adg:Adeg_1382"/>
<comment type="subunit">
    <text evidence="8">Homodimer.</text>
</comment>
<dbReference type="RefSeq" id="WP_015739361.1">
    <property type="nucleotide sequence ID" value="NC_013385.1"/>
</dbReference>
<feature type="site" description="Could be important to modulate the pK values of the two catalytic cysteine residues" evidence="8">
    <location>
        <position position="162"/>
    </location>
</feature>
<keyword evidence="6 8" id="KW-0413">Isomerase</keyword>
<evidence type="ECO:0000313" key="10">
    <source>
        <dbReference type="EMBL" id="ACX52484.1"/>
    </source>
</evidence>
<feature type="binding site" evidence="8">
    <location>
        <begin position="71"/>
        <end position="72"/>
    </location>
    <ligand>
        <name>substrate</name>
    </ligand>
</feature>
<reference evidence="10 11" key="1">
    <citation type="submission" date="2009-10" db="EMBL/GenBank/DDBJ databases">
        <title>Complete sequence of chromosome of Ammonifex degensii KC4.</title>
        <authorList>
            <consortium name="US DOE Joint Genome Institute"/>
            <person name="Kerfeld C."/>
            <person name="Goodner B."/>
            <person name="Huber H."/>
            <person name="Stetter K."/>
            <person name="Lucas S."/>
            <person name="Copeland A."/>
            <person name="Lapidus A."/>
            <person name="Glavina del Rio T."/>
            <person name="Dalin E."/>
            <person name="Tice H."/>
            <person name="Bruce D."/>
            <person name="Goodwin L."/>
            <person name="Pitluck S."/>
            <person name="Saunders E."/>
            <person name="Brettin T."/>
            <person name="Detter J.C."/>
            <person name="Han C."/>
            <person name="Larimer F."/>
            <person name="Land M."/>
            <person name="Hauser L."/>
            <person name="Kyrpides N."/>
            <person name="Ovchinnikova G."/>
            <person name="Richardson P."/>
        </authorList>
    </citation>
    <scope>NUCLEOTIDE SEQUENCE [LARGE SCALE GENOMIC DNA]</scope>
    <source>
        <strain evidence="11">DSM 10501 / KC4</strain>
    </source>
</reference>
<comment type="catalytic activity">
    <reaction evidence="7 8">
        <text>(2S,6S)-2,6-diaminopimelate = meso-2,6-diaminopimelate</text>
        <dbReference type="Rhea" id="RHEA:15393"/>
        <dbReference type="ChEBI" id="CHEBI:57609"/>
        <dbReference type="ChEBI" id="CHEBI:57791"/>
        <dbReference type="EC" id="5.1.1.7"/>
    </reaction>
</comment>
<comment type="function">
    <text evidence="8">Catalyzes the stereoinversion of LL-2,6-diaminopimelate (L,L-DAP) to meso-diaminopimelate (meso-DAP), a precursor of L-lysine and an essential component of the bacterial peptidoglycan.</text>
</comment>
<comment type="subcellular location">
    <subcellularLocation>
        <location evidence="8">Cytoplasm</location>
    </subcellularLocation>
</comment>
<evidence type="ECO:0000256" key="8">
    <source>
        <dbReference type="HAMAP-Rule" id="MF_00197"/>
    </source>
</evidence>
<gene>
    <name evidence="8" type="primary">dapF</name>
    <name evidence="10" type="ordered locus">Adeg_1382</name>
</gene>
<name>C9R855_AMMDK</name>
<dbReference type="NCBIfam" id="TIGR00652">
    <property type="entry name" value="DapF"/>
    <property type="match status" value="1"/>
</dbReference>
<feature type="binding site" evidence="8">
    <location>
        <position position="193"/>
    </location>
    <ligand>
        <name>substrate</name>
    </ligand>
</feature>
<dbReference type="eggNOG" id="COG0253">
    <property type="taxonomic scope" value="Bacteria"/>
</dbReference>
<dbReference type="Gene3D" id="3.10.310.10">
    <property type="entry name" value="Diaminopimelate Epimerase, Chain A, domain 1"/>
    <property type="match status" value="2"/>
</dbReference>
<comment type="pathway">
    <text evidence="1 8">Amino-acid biosynthesis; L-lysine biosynthesis via DAP pathway; DL-2,6-diaminopimelate from LL-2,6-diaminopimelate: step 1/1.</text>
</comment>
<keyword evidence="11" id="KW-1185">Reference proteome</keyword>
<dbReference type="InterPro" id="IPR018510">
    <property type="entry name" value="DAP_epimerase_AS"/>
</dbReference>
<dbReference type="EC" id="5.1.1.7" evidence="3 8"/>
<protein>
    <recommendedName>
        <fullName evidence="3 8">Diaminopimelate epimerase</fullName>
        <shortName evidence="8">DAP epimerase</shortName>
        <ecNumber evidence="3 8">5.1.1.7</ecNumber>
    </recommendedName>
    <alternativeName>
        <fullName evidence="8">PLP-independent amino acid racemase</fullName>
    </alternativeName>
</protein>
<accession>C9R855</accession>
<feature type="binding site" evidence="8">
    <location>
        <begin position="211"/>
        <end position="212"/>
    </location>
    <ligand>
        <name>substrate</name>
    </ligand>
</feature>
<proteinExistence type="inferred from homology"/>
<feature type="active site" description="Proton donor" evidence="8">
    <location>
        <position position="70"/>
    </location>
</feature>
<evidence type="ECO:0000256" key="1">
    <source>
        <dbReference type="ARBA" id="ARBA00005196"/>
    </source>
</evidence>
<feature type="binding site" evidence="8">
    <location>
        <position position="61"/>
    </location>
    <ligand>
        <name>substrate</name>
    </ligand>
</feature>
<feature type="site" description="Could be important to modulate the pK values of the two catalytic cysteine residues" evidence="8">
    <location>
        <position position="211"/>
    </location>
</feature>
<dbReference type="GO" id="GO:0008837">
    <property type="term" value="F:diaminopimelate epimerase activity"/>
    <property type="evidence" value="ECO:0007669"/>
    <property type="project" value="UniProtKB-UniRule"/>
</dbReference>
<evidence type="ECO:0000256" key="6">
    <source>
        <dbReference type="ARBA" id="ARBA00023235"/>
    </source>
</evidence>
<evidence type="ECO:0000256" key="5">
    <source>
        <dbReference type="ARBA" id="ARBA00023154"/>
    </source>
</evidence>
<dbReference type="STRING" id="429009.Adeg_1382"/>
<dbReference type="InterPro" id="IPR001653">
    <property type="entry name" value="DAP_epimerase_DapF"/>
</dbReference>
<dbReference type="Proteomes" id="UP000002620">
    <property type="component" value="Chromosome"/>
</dbReference>
<dbReference type="Pfam" id="PF01678">
    <property type="entry name" value="DAP_epimerase"/>
    <property type="match status" value="2"/>
</dbReference>
<dbReference type="EMBL" id="CP001785">
    <property type="protein sequence ID" value="ACX52484.1"/>
    <property type="molecule type" value="Genomic_DNA"/>
</dbReference>
<dbReference type="PANTHER" id="PTHR31689:SF0">
    <property type="entry name" value="DIAMINOPIMELATE EPIMERASE"/>
    <property type="match status" value="1"/>
</dbReference>
<keyword evidence="4 8" id="KW-0028">Amino-acid biosynthesis</keyword>
<feature type="active site" evidence="9">
    <location>
        <position position="70"/>
    </location>
</feature>
<evidence type="ECO:0000256" key="7">
    <source>
        <dbReference type="ARBA" id="ARBA00051712"/>
    </source>
</evidence>